<feature type="domain" description="Methyltransferase type 11" evidence="1">
    <location>
        <begin position="83"/>
        <end position="131"/>
    </location>
</feature>
<proteinExistence type="predicted"/>
<keyword evidence="2" id="KW-0489">Methyltransferase</keyword>
<name>A0A7L5BZ20_9RHOB</name>
<dbReference type="EMBL" id="CP049056">
    <property type="protein sequence ID" value="QIE54849.1"/>
    <property type="molecule type" value="Genomic_DNA"/>
</dbReference>
<keyword evidence="2" id="KW-0808">Transferase</keyword>
<evidence type="ECO:0000313" key="2">
    <source>
        <dbReference type="EMBL" id="QIE54849.1"/>
    </source>
</evidence>
<dbReference type="RefSeq" id="WP_165095797.1">
    <property type="nucleotide sequence ID" value="NZ_CP049056.1"/>
</dbReference>
<dbReference type="KEGG" id="hdh:G5B40_04940"/>
<dbReference type="SUPFAM" id="SSF53335">
    <property type="entry name" value="S-adenosyl-L-methionine-dependent methyltransferases"/>
    <property type="match status" value="1"/>
</dbReference>
<dbReference type="AlphaFoldDB" id="A0A7L5BZ20"/>
<dbReference type="Proteomes" id="UP000503336">
    <property type="component" value="Chromosome"/>
</dbReference>
<dbReference type="Pfam" id="PF08241">
    <property type="entry name" value="Methyltransf_11"/>
    <property type="match status" value="1"/>
</dbReference>
<dbReference type="Gene3D" id="3.40.50.150">
    <property type="entry name" value="Vaccinia Virus protein VP39"/>
    <property type="match status" value="1"/>
</dbReference>
<dbReference type="InterPro" id="IPR013216">
    <property type="entry name" value="Methyltransf_11"/>
</dbReference>
<reference evidence="2 3" key="1">
    <citation type="submission" date="2020-02" db="EMBL/GenBank/DDBJ databases">
        <title>complete genome sequence of Rhodobacteraceae bacterium.</title>
        <authorList>
            <person name="Park J."/>
            <person name="Kim Y.-S."/>
            <person name="Kim K.-H."/>
        </authorList>
    </citation>
    <scope>NUCLEOTIDE SEQUENCE [LARGE SCALE GENOMIC DNA]</scope>
    <source>
        <strain evidence="2 3">RR4-56</strain>
    </source>
</reference>
<accession>A0A7L5BZ20</accession>
<sequence length="261" mass="29149">MHLDVIELRRFYYRTPLGRVAQMAIRGALDAHWPEMRGGNLASFGFGQPFIRPFRRKAQRAVGLMPAEMGAFHWPVDGANLSVLADGRRWPLATGFVDRLLIVHALENSERPGSLLAEAHRVLAPGGRALIIVPNRTGLWARREANPFGHGRPYSFSQLERLLRDHQLEPVGHSAALYAPPSQRRFWIRMARTAEAVGRRLDARRLAGVIIVEAVKTAYAAPRTGAPATMKTPLEVLGGIVRPAPKPAASRFRNRRWRRSG</sequence>
<organism evidence="2 3">
    <name type="scientific">Pikeienuella piscinae</name>
    <dbReference type="NCBI Taxonomy" id="2748098"/>
    <lineage>
        <taxon>Bacteria</taxon>
        <taxon>Pseudomonadati</taxon>
        <taxon>Pseudomonadota</taxon>
        <taxon>Alphaproteobacteria</taxon>
        <taxon>Rhodobacterales</taxon>
        <taxon>Paracoccaceae</taxon>
        <taxon>Pikeienuella</taxon>
    </lineage>
</organism>
<gene>
    <name evidence="2" type="ORF">G5B40_04940</name>
</gene>
<dbReference type="GO" id="GO:0008757">
    <property type="term" value="F:S-adenosylmethionine-dependent methyltransferase activity"/>
    <property type="evidence" value="ECO:0007669"/>
    <property type="project" value="InterPro"/>
</dbReference>
<evidence type="ECO:0000313" key="3">
    <source>
        <dbReference type="Proteomes" id="UP000503336"/>
    </source>
</evidence>
<evidence type="ECO:0000259" key="1">
    <source>
        <dbReference type="Pfam" id="PF08241"/>
    </source>
</evidence>
<keyword evidence="3" id="KW-1185">Reference proteome</keyword>
<protein>
    <submittedName>
        <fullName evidence="2">Class I SAM-dependent methyltransferase</fullName>
    </submittedName>
</protein>
<dbReference type="InterPro" id="IPR029063">
    <property type="entry name" value="SAM-dependent_MTases_sf"/>
</dbReference>
<dbReference type="GO" id="GO:0032259">
    <property type="term" value="P:methylation"/>
    <property type="evidence" value="ECO:0007669"/>
    <property type="project" value="UniProtKB-KW"/>
</dbReference>